<dbReference type="AlphaFoldDB" id="A0A412B0S4"/>
<dbReference type="Proteomes" id="UP000284751">
    <property type="component" value="Unassembled WGS sequence"/>
</dbReference>
<proteinExistence type="predicted"/>
<name>A0A412B0S4_9FIRM</name>
<sequence>MEFDALTAGVKPGGLRSKQDIKLLICYLLSSIPQGLSKTDLINVLQDNNLANYFEVASAFDELLKQGNLTEAQEEENFYTVTASGKMIAQELDVSLPISIREQVLSAALSLMAQQKRERENTVTITKIENGCQVECHISGGEMDLMSFTLYVPDMMQAKLVKRNFQKDPQLIYSCMLAALTRNQDMVRDLLGELS</sequence>
<evidence type="ECO:0000313" key="1">
    <source>
        <dbReference type="EMBL" id="RGQ44252.1"/>
    </source>
</evidence>
<protein>
    <submittedName>
        <fullName evidence="1">DUF4364 family protein</fullName>
    </submittedName>
</protein>
<dbReference type="EMBL" id="QRTC01000002">
    <property type="protein sequence ID" value="RGQ44252.1"/>
    <property type="molecule type" value="Genomic_DNA"/>
</dbReference>
<accession>A0A412B0S4</accession>
<gene>
    <name evidence="1" type="ORF">DWY99_00980</name>
</gene>
<dbReference type="InterPro" id="IPR025374">
    <property type="entry name" value="DUF4364"/>
</dbReference>
<organism evidence="1 2">
    <name type="scientific">[Clostridium] leptum</name>
    <dbReference type="NCBI Taxonomy" id="1535"/>
    <lineage>
        <taxon>Bacteria</taxon>
        <taxon>Bacillati</taxon>
        <taxon>Bacillota</taxon>
        <taxon>Clostridia</taxon>
        <taxon>Eubacteriales</taxon>
        <taxon>Oscillospiraceae</taxon>
        <taxon>Oscillospiraceae incertae sedis</taxon>
    </lineage>
</organism>
<reference evidence="1 2" key="1">
    <citation type="submission" date="2018-08" db="EMBL/GenBank/DDBJ databases">
        <title>A genome reference for cultivated species of the human gut microbiota.</title>
        <authorList>
            <person name="Zou Y."/>
            <person name="Xue W."/>
            <person name="Luo G."/>
        </authorList>
    </citation>
    <scope>NUCLEOTIDE SEQUENCE [LARGE SCALE GENOMIC DNA]</scope>
    <source>
        <strain evidence="1 2">AF28-26</strain>
    </source>
</reference>
<dbReference type="Pfam" id="PF14277">
    <property type="entry name" value="DUF4364"/>
    <property type="match status" value="1"/>
</dbReference>
<comment type="caution">
    <text evidence="1">The sequence shown here is derived from an EMBL/GenBank/DDBJ whole genome shotgun (WGS) entry which is preliminary data.</text>
</comment>
<evidence type="ECO:0000313" key="2">
    <source>
        <dbReference type="Proteomes" id="UP000284751"/>
    </source>
</evidence>